<dbReference type="AlphaFoldDB" id="A0A8S1Y4E9"/>
<name>A0A8S1Y4E9_PAROT</name>
<keyword evidence="2" id="KW-1133">Transmembrane helix</keyword>
<protein>
    <submittedName>
        <fullName evidence="3">Uncharacterized protein</fullName>
    </submittedName>
</protein>
<gene>
    <name evidence="3" type="ORF">POCTA_138.1.T1410098</name>
</gene>
<keyword evidence="4" id="KW-1185">Reference proteome</keyword>
<evidence type="ECO:0000313" key="4">
    <source>
        <dbReference type="Proteomes" id="UP000683925"/>
    </source>
</evidence>
<comment type="caution">
    <text evidence="3">The sequence shown here is derived from an EMBL/GenBank/DDBJ whole genome shotgun (WGS) entry which is preliminary data.</text>
</comment>
<reference evidence="3" key="1">
    <citation type="submission" date="2021-01" db="EMBL/GenBank/DDBJ databases">
        <authorList>
            <consortium name="Genoscope - CEA"/>
            <person name="William W."/>
        </authorList>
    </citation>
    <scope>NUCLEOTIDE SEQUENCE</scope>
</reference>
<evidence type="ECO:0000313" key="3">
    <source>
        <dbReference type="EMBL" id="CAD8207568.1"/>
    </source>
</evidence>
<evidence type="ECO:0000256" key="2">
    <source>
        <dbReference type="SAM" id="Phobius"/>
    </source>
</evidence>
<feature type="transmembrane region" description="Helical" evidence="2">
    <location>
        <begin position="541"/>
        <end position="561"/>
    </location>
</feature>
<organism evidence="3 4">
    <name type="scientific">Paramecium octaurelia</name>
    <dbReference type="NCBI Taxonomy" id="43137"/>
    <lineage>
        <taxon>Eukaryota</taxon>
        <taxon>Sar</taxon>
        <taxon>Alveolata</taxon>
        <taxon>Ciliophora</taxon>
        <taxon>Intramacronucleata</taxon>
        <taxon>Oligohymenophorea</taxon>
        <taxon>Peniculida</taxon>
        <taxon>Parameciidae</taxon>
        <taxon>Paramecium</taxon>
    </lineage>
</organism>
<accession>A0A8S1Y4E9</accession>
<feature type="transmembrane region" description="Helical" evidence="2">
    <location>
        <begin position="567"/>
        <end position="588"/>
    </location>
</feature>
<dbReference type="OMA" id="KNAVFKF"/>
<keyword evidence="2" id="KW-0812">Transmembrane</keyword>
<keyword evidence="1" id="KW-0175">Coiled coil</keyword>
<dbReference type="Proteomes" id="UP000683925">
    <property type="component" value="Unassembled WGS sequence"/>
</dbReference>
<sequence>MNQIYHDSLINALKTQILVPITLDCRYLKEALSQISNEQQFLQIEDYFLNQDLIDGVNRRTINLMNDCIKILRKYMFIGWNVTPKFIEDIVYEFIDRSADEWKEPAFFVQRLPEIKVQLKGYYKTFQENAFELCDTLISELCDDYLNSAQLNALLNEILESQLKRVAYDLFEFAYLDTQLTNEFLNNLQKLFIDLVTDFFNYLIDVACHANYKMQQLDKLLKIYGSLANQENYKYMQKEISQNIIDYGDITLIGQSFQVNQEKHSVIVKQAIKHFYYVMDECKQLFTAKQHKNFDELINNAQFNIIKPLPQNIQVISDADDIPLMELCHEIKVIKSQKVQKNDLKGLKIVVKDEKNNRVQQFILSLSYHYLMFHKYEQGWESFDDEKESNILLVKFLNEQFDYLHCGHPEFKKRVASEKSIDRTADDVSGFKNAVFKFKKISAPKKPIRYGTSNRVIGGKALGMGIGVLIVDCLDEDIPWDDKLKNAGFTALSFGVLGILASRLPIVGIIIQQVILALAVKSILANKVINDSQTAKNLGHLGLIITIGVGMTVAGSILFPIAFWGAFFGGLLGGVGMGLYQKFLIPYYMDNIVEMMNKASKLIRKNGVVRYKPYALQKLQIDEKFLGSHKPSNLKDDQYFTLLMFCLSNEIRLISTASYAKQLEKLKQKNAKEEEKADLLQRQCQIEVQLKIWTETYEYLKSNNVSLVDNAKSCAEFVDGMLTNYKVE</sequence>
<dbReference type="EMBL" id="CAJJDP010000142">
    <property type="protein sequence ID" value="CAD8207568.1"/>
    <property type="molecule type" value="Genomic_DNA"/>
</dbReference>
<feature type="coiled-coil region" evidence="1">
    <location>
        <begin position="656"/>
        <end position="683"/>
    </location>
</feature>
<proteinExistence type="predicted"/>
<dbReference type="OrthoDB" id="287220at2759"/>
<feature type="transmembrane region" description="Helical" evidence="2">
    <location>
        <begin position="492"/>
        <end position="520"/>
    </location>
</feature>
<evidence type="ECO:0000256" key="1">
    <source>
        <dbReference type="SAM" id="Coils"/>
    </source>
</evidence>
<keyword evidence="2" id="KW-0472">Membrane</keyword>